<keyword evidence="3" id="KW-1185">Reference proteome</keyword>
<sequence>MALLYHKRLWKPVFNPSNSNPDQSPMVQPPESSNLSLLSSTFSQEVFKLDERLPVLMARVWVKPANFSVTQSDLRWDSNNCLSLKTT</sequence>
<evidence type="ECO:0000256" key="1">
    <source>
        <dbReference type="SAM" id="MobiDB-lite"/>
    </source>
</evidence>
<gene>
    <name evidence="2" type="ORF">LYNGBM3L_60610</name>
</gene>
<evidence type="ECO:0000313" key="2">
    <source>
        <dbReference type="EMBL" id="EGJ29708.1"/>
    </source>
</evidence>
<dbReference type="Proteomes" id="UP000003959">
    <property type="component" value="Unassembled WGS sequence"/>
</dbReference>
<dbReference type="EMBL" id="GL890967">
    <property type="protein sequence ID" value="EGJ29708.1"/>
    <property type="molecule type" value="Genomic_DNA"/>
</dbReference>
<evidence type="ECO:0000313" key="3">
    <source>
        <dbReference type="Proteomes" id="UP000003959"/>
    </source>
</evidence>
<feature type="region of interest" description="Disordered" evidence="1">
    <location>
        <begin position="12"/>
        <end position="32"/>
    </location>
</feature>
<accession>F4Y0B8</accession>
<dbReference type="AlphaFoldDB" id="F4Y0B8"/>
<organism evidence="2 3">
    <name type="scientific">Moorena producens 3L</name>
    <dbReference type="NCBI Taxonomy" id="489825"/>
    <lineage>
        <taxon>Bacteria</taxon>
        <taxon>Bacillati</taxon>
        <taxon>Cyanobacteriota</taxon>
        <taxon>Cyanophyceae</taxon>
        <taxon>Coleofasciculales</taxon>
        <taxon>Coleofasciculaceae</taxon>
        <taxon>Moorena</taxon>
    </lineage>
</organism>
<dbReference type="HOGENOM" id="CLU_2479931_0_0_3"/>
<feature type="compositionally biased region" description="Polar residues" evidence="1">
    <location>
        <begin position="15"/>
        <end position="26"/>
    </location>
</feature>
<name>F4Y0B8_9CYAN</name>
<proteinExistence type="predicted"/>
<protein>
    <submittedName>
        <fullName evidence="2">Uncharacterized protein</fullName>
    </submittedName>
</protein>
<reference evidence="3" key="1">
    <citation type="journal article" date="2011" name="Proc. Natl. Acad. Sci. U.S.A.">
        <title>Genomic insights into the physiology and ecology of the marine filamentous cyanobacterium Lyngbya majuscula.</title>
        <authorList>
            <person name="Jones A.C."/>
            <person name="Monroe E.A."/>
            <person name="Podell S."/>
            <person name="Hess W.R."/>
            <person name="Klages S."/>
            <person name="Esquenazi E."/>
            <person name="Niessen S."/>
            <person name="Hoover H."/>
            <person name="Rothmann M."/>
            <person name="Lasken R.S."/>
            <person name="Yates J.R.III."/>
            <person name="Reinhardt R."/>
            <person name="Kube M."/>
            <person name="Burkart M.D."/>
            <person name="Allen E.E."/>
            <person name="Dorrestein P.C."/>
            <person name="Gerwick W.H."/>
            <person name="Gerwick L."/>
        </authorList>
    </citation>
    <scope>NUCLEOTIDE SEQUENCE [LARGE SCALE GENOMIC DNA]</scope>
    <source>
        <strain evidence="3">3L</strain>
    </source>
</reference>